<reference evidence="6" key="2">
    <citation type="journal article" date="2021" name="PeerJ">
        <title>Extensive microbial diversity within the chicken gut microbiome revealed by metagenomics and culture.</title>
        <authorList>
            <person name="Gilroy R."/>
            <person name="Ravi A."/>
            <person name="Getino M."/>
            <person name="Pursley I."/>
            <person name="Horton D.L."/>
            <person name="Alikhan N.F."/>
            <person name="Baker D."/>
            <person name="Gharbi K."/>
            <person name="Hall N."/>
            <person name="Watson M."/>
            <person name="Adriaenssens E.M."/>
            <person name="Foster-Nyarko E."/>
            <person name="Jarju S."/>
            <person name="Secka A."/>
            <person name="Antonio M."/>
            <person name="Oren A."/>
            <person name="Chaudhuri R.R."/>
            <person name="La Ragione R."/>
            <person name="Hildebrand F."/>
            <person name="Pallen M.J."/>
        </authorList>
    </citation>
    <scope>NUCLEOTIDE SEQUENCE</scope>
    <source>
        <strain evidence="6">14700</strain>
    </source>
</reference>
<dbReference type="Gene3D" id="3.50.50.60">
    <property type="entry name" value="FAD/NAD(P)-binding domain"/>
    <property type="match status" value="1"/>
</dbReference>
<dbReference type="EMBL" id="JADIMF010000084">
    <property type="protein sequence ID" value="MBO8469212.1"/>
    <property type="molecule type" value="Genomic_DNA"/>
</dbReference>
<protein>
    <submittedName>
        <fullName evidence="6">FAD-dependent oxidoreductase</fullName>
    </submittedName>
</protein>
<sequence>MKTELAVIGGGLSGLIAAIAAARNGTRTILIQDRPMLGGNASSEFRMHICGADHHMSRPNARETGILEEILLENKRRNPDFSYPIFDTILYEKAKKEKHLSVFLNTYMTDVSMKDGRIHSVSCVQMTNERKFSVEAEFFVDATGDGTLAAKAGAVYRIGREGRDEFGESLAPEKEDHVTMGSSLMFKARKLDHEVKFIKPDWAYSYTEDNLKMREHKSIESGYWWIELGGDKEKIIDDAEDIHDELLRVIYGIWDHIKNTLGHNAENYDLEWVSPIAGKRESRRVIGDYILRQSDIDEARVFSDAVCYGGWPMDIHTAGGFVSSGDVPTVWNHVDDVYTIPYRSFYSVNIPNLFLAGRIISASHVAFSSSRVMATCAVGGEAVGNAAAIAIQKHLNEAREVGAYIHELQQKLLKDDAFIPGFRNEDEEDKARKAHITATEAIDNGKPENVVNGIARSWKDDINAWVCNIEHQPEISLSFDKAEPIREIRLTFDSNLSREITPSIIREVLDRAEHQSPSTLVDRFTITLMKGGKKILEKECATEGQRHIIEQFDHEEADTVKIKLLSSYGEKIVKLFEVRIY</sequence>
<name>A0A9D9IB89_9SPIO</name>
<dbReference type="PANTHER" id="PTHR43498">
    <property type="entry name" value="FERREDOXIN:COB-COM HETERODISULFIDE REDUCTASE SUBUNIT A"/>
    <property type="match status" value="1"/>
</dbReference>
<dbReference type="PANTHER" id="PTHR43498:SF1">
    <property type="entry name" value="COB--COM HETERODISULFIDE REDUCTASE IRON-SULFUR SUBUNIT A"/>
    <property type="match status" value="1"/>
</dbReference>
<dbReference type="InterPro" id="IPR036188">
    <property type="entry name" value="FAD/NAD-bd_sf"/>
</dbReference>
<dbReference type="GO" id="GO:0016491">
    <property type="term" value="F:oxidoreductase activity"/>
    <property type="evidence" value="ECO:0007669"/>
    <property type="project" value="UniProtKB-KW"/>
</dbReference>
<evidence type="ECO:0000256" key="2">
    <source>
        <dbReference type="ARBA" id="ARBA00022723"/>
    </source>
</evidence>
<evidence type="ECO:0000256" key="5">
    <source>
        <dbReference type="ARBA" id="ARBA00023014"/>
    </source>
</evidence>
<dbReference type="GO" id="GO:0051539">
    <property type="term" value="F:4 iron, 4 sulfur cluster binding"/>
    <property type="evidence" value="ECO:0007669"/>
    <property type="project" value="UniProtKB-KW"/>
</dbReference>
<dbReference type="Proteomes" id="UP000810292">
    <property type="component" value="Unassembled WGS sequence"/>
</dbReference>
<dbReference type="PRINTS" id="PR00411">
    <property type="entry name" value="PNDRDTASEI"/>
</dbReference>
<dbReference type="GO" id="GO:0046872">
    <property type="term" value="F:metal ion binding"/>
    <property type="evidence" value="ECO:0007669"/>
    <property type="project" value="UniProtKB-KW"/>
</dbReference>
<proteinExistence type="predicted"/>
<dbReference type="SUPFAM" id="SSF51905">
    <property type="entry name" value="FAD/NAD(P)-binding domain"/>
    <property type="match status" value="1"/>
</dbReference>
<dbReference type="InterPro" id="IPR039650">
    <property type="entry name" value="HdrA-like"/>
</dbReference>
<keyword evidence="4" id="KW-0408">Iron</keyword>
<keyword evidence="3" id="KW-0560">Oxidoreductase</keyword>
<evidence type="ECO:0000313" key="7">
    <source>
        <dbReference type="Proteomes" id="UP000810292"/>
    </source>
</evidence>
<keyword evidence="2" id="KW-0479">Metal-binding</keyword>
<comment type="caution">
    <text evidence="6">The sequence shown here is derived from an EMBL/GenBank/DDBJ whole genome shotgun (WGS) entry which is preliminary data.</text>
</comment>
<keyword evidence="5" id="KW-0411">Iron-sulfur</keyword>
<evidence type="ECO:0000256" key="1">
    <source>
        <dbReference type="ARBA" id="ARBA00022485"/>
    </source>
</evidence>
<evidence type="ECO:0000313" key="6">
    <source>
        <dbReference type="EMBL" id="MBO8469212.1"/>
    </source>
</evidence>
<accession>A0A9D9IB89</accession>
<organism evidence="6 7">
    <name type="scientific">Candidatus Ornithospirochaeta stercoravium</name>
    <dbReference type="NCBI Taxonomy" id="2840897"/>
    <lineage>
        <taxon>Bacteria</taxon>
        <taxon>Pseudomonadati</taxon>
        <taxon>Spirochaetota</taxon>
        <taxon>Spirochaetia</taxon>
        <taxon>Spirochaetales</taxon>
        <taxon>Spirochaetaceae</taxon>
        <taxon>Spirochaetaceae incertae sedis</taxon>
        <taxon>Candidatus Ornithospirochaeta</taxon>
    </lineage>
</organism>
<reference evidence="6" key="1">
    <citation type="submission" date="2020-10" db="EMBL/GenBank/DDBJ databases">
        <authorList>
            <person name="Gilroy R."/>
        </authorList>
    </citation>
    <scope>NUCLEOTIDE SEQUENCE</scope>
    <source>
        <strain evidence="6">14700</strain>
    </source>
</reference>
<evidence type="ECO:0000256" key="3">
    <source>
        <dbReference type="ARBA" id="ARBA00023002"/>
    </source>
</evidence>
<keyword evidence="1" id="KW-0004">4Fe-4S</keyword>
<evidence type="ECO:0000256" key="4">
    <source>
        <dbReference type="ARBA" id="ARBA00023004"/>
    </source>
</evidence>
<dbReference type="AlphaFoldDB" id="A0A9D9IB89"/>
<dbReference type="Pfam" id="PF12831">
    <property type="entry name" value="FAD_oxidored"/>
    <property type="match status" value="1"/>
</dbReference>
<gene>
    <name evidence="6" type="ORF">IAA72_05455</name>
</gene>